<accession>A0ABP8HS89</accession>
<name>A0ABP8HS89_9BURK</name>
<keyword evidence="3" id="KW-1185">Reference proteome</keyword>
<dbReference type="RefSeq" id="WP_345252360.1">
    <property type="nucleotide sequence ID" value="NZ_BAABFO010000039.1"/>
</dbReference>
<dbReference type="Pfam" id="PF02627">
    <property type="entry name" value="CMD"/>
    <property type="match status" value="2"/>
</dbReference>
<protein>
    <recommendedName>
        <fullName evidence="1">Carboxymuconolactone decarboxylase-like domain-containing protein</fullName>
    </recommendedName>
</protein>
<dbReference type="InterPro" id="IPR003779">
    <property type="entry name" value="CMD-like"/>
</dbReference>
<evidence type="ECO:0000313" key="3">
    <source>
        <dbReference type="Proteomes" id="UP001501671"/>
    </source>
</evidence>
<gene>
    <name evidence="2" type="ORF">GCM10023144_46740</name>
</gene>
<feature type="domain" description="Carboxymuconolactone decarboxylase-like" evidence="1">
    <location>
        <begin position="21"/>
        <end position="96"/>
    </location>
</feature>
<reference evidence="3" key="1">
    <citation type="journal article" date="2019" name="Int. J. Syst. Evol. Microbiol.">
        <title>The Global Catalogue of Microorganisms (GCM) 10K type strain sequencing project: providing services to taxonomists for standard genome sequencing and annotation.</title>
        <authorList>
            <consortium name="The Broad Institute Genomics Platform"/>
            <consortium name="The Broad Institute Genome Sequencing Center for Infectious Disease"/>
            <person name="Wu L."/>
            <person name="Ma J."/>
        </authorList>
    </citation>
    <scope>NUCLEOTIDE SEQUENCE [LARGE SCALE GENOMIC DNA]</scope>
    <source>
        <strain evidence="3">JCM 17666</strain>
    </source>
</reference>
<dbReference type="PANTHER" id="PTHR33570">
    <property type="entry name" value="4-CARBOXYMUCONOLACTONE DECARBOXYLASE FAMILY PROTEIN"/>
    <property type="match status" value="1"/>
</dbReference>
<comment type="caution">
    <text evidence="2">The sequence shown here is derived from an EMBL/GenBank/DDBJ whole genome shotgun (WGS) entry which is preliminary data.</text>
</comment>
<dbReference type="PANTHER" id="PTHR33570:SF2">
    <property type="entry name" value="CARBOXYMUCONOLACTONE DECARBOXYLASE-LIKE DOMAIN-CONTAINING PROTEIN"/>
    <property type="match status" value="1"/>
</dbReference>
<dbReference type="InterPro" id="IPR052512">
    <property type="entry name" value="4CMD/NDH-1_regulator"/>
</dbReference>
<evidence type="ECO:0000259" key="1">
    <source>
        <dbReference type="Pfam" id="PF02627"/>
    </source>
</evidence>
<dbReference type="SUPFAM" id="SSF69118">
    <property type="entry name" value="AhpD-like"/>
    <property type="match status" value="2"/>
</dbReference>
<sequence length="261" mass="28132">MPTDDDSADGFMRLFDDIDRAFRLDAIHGRPGMDPRRRALLTLAMVAAKCQAEAVPEHVRLCVRAGLGKTEIGEVLLQVYCYAGVYASLSGFTAARRALERMEAAGELPPPLGQVGNRPAPARTVAERMAAGLRMRRQLFGDADVDRGLAQADPFTDLFWETTLDFCFGNIWSRPAFDRQLRSELCLAIASATGQVGAVDRHVRSALRGGVSRGRIAEIFLLAYVYGGVYNSLESFRAASSVFSEMAAGGAGPPSQGPCAS</sequence>
<organism evidence="2 3">
    <name type="scientific">Pigmentiphaga soli</name>
    <dbReference type="NCBI Taxonomy" id="1007095"/>
    <lineage>
        <taxon>Bacteria</taxon>
        <taxon>Pseudomonadati</taxon>
        <taxon>Pseudomonadota</taxon>
        <taxon>Betaproteobacteria</taxon>
        <taxon>Burkholderiales</taxon>
        <taxon>Alcaligenaceae</taxon>
        <taxon>Pigmentiphaga</taxon>
    </lineage>
</organism>
<proteinExistence type="predicted"/>
<dbReference type="Gene3D" id="1.20.1290.10">
    <property type="entry name" value="AhpD-like"/>
    <property type="match status" value="2"/>
</dbReference>
<dbReference type="EMBL" id="BAABFO010000039">
    <property type="protein sequence ID" value="GAA4343588.1"/>
    <property type="molecule type" value="Genomic_DNA"/>
</dbReference>
<dbReference type="InterPro" id="IPR029032">
    <property type="entry name" value="AhpD-like"/>
</dbReference>
<evidence type="ECO:0000313" key="2">
    <source>
        <dbReference type="EMBL" id="GAA4343588.1"/>
    </source>
</evidence>
<dbReference type="Proteomes" id="UP001501671">
    <property type="component" value="Unassembled WGS sequence"/>
</dbReference>
<feature type="domain" description="Carboxymuconolactone decarboxylase-like" evidence="1">
    <location>
        <begin position="162"/>
        <end position="239"/>
    </location>
</feature>